<comment type="similarity">
    <text evidence="1">Belongs to the GMC oxidoreductase family.</text>
</comment>
<evidence type="ECO:0000313" key="5">
    <source>
        <dbReference type="EMBL" id="KAK8060740.1"/>
    </source>
</evidence>
<proteinExistence type="inferred from homology"/>
<keyword evidence="6" id="KW-1185">Reference proteome</keyword>
<reference evidence="5 6" key="1">
    <citation type="submission" date="2023-01" db="EMBL/GenBank/DDBJ databases">
        <title>Analysis of 21 Apiospora genomes using comparative genomics revels a genus with tremendous synthesis potential of carbohydrate active enzymes and secondary metabolites.</title>
        <authorList>
            <person name="Sorensen T."/>
        </authorList>
    </citation>
    <scope>NUCLEOTIDE SEQUENCE [LARGE SCALE GENOMIC DNA]</scope>
    <source>
        <strain evidence="5 6">CBS 83171</strain>
    </source>
</reference>
<dbReference type="Gene3D" id="3.50.50.60">
    <property type="entry name" value="FAD/NAD(P)-binding domain"/>
    <property type="match status" value="1"/>
</dbReference>
<evidence type="ECO:0000256" key="3">
    <source>
        <dbReference type="SAM" id="SignalP"/>
    </source>
</evidence>
<comment type="caution">
    <text evidence="5">The sequence shown here is derived from an EMBL/GenBank/DDBJ whole genome shotgun (WGS) entry which is preliminary data.</text>
</comment>
<dbReference type="InterPro" id="IPR012132">
    <property type="entry name" value="GMC_OxRdtase"/>
</dbReference>
<dbReference type="PANTHER" id="PTHR11552">
    <property type="entry name" value="GLUCOSE-METHANOL-CHOLINE GMC OXIDOREDUCTASE"/>
    <property type="match status" value="1"/>
</dbReference>
<sequence length="650" mass="70170">MSISRSSLLLALAATCAHSFAIPRSAHQAHQIADVSELLPAYDYVFVDGGTSALTVADRLTEDPDVTVLVLEAGPFADPASYLPVAGGGPLLNGGSPAQPLYNLTSAPQAGMGGQTYPIILGNMVGGSSGVNSMMNLRGSAEDYDRWGLLFGEEDKLGWNWEGILPYFKKALNFSPPPKEVAQRFNITWDASYWGSESSIHAAWPVNPLVAAFDEMPGVERVVDSGAGGAGVYWFPTLMDPVKHERSFALNGHYENLDRPNYHIMAEVTGRRLILEGTTATAVEFQTKNSTELFTVEAKKDIIMAAGAIHTPKILQVSGIGPKKVLEAAGIETIVDLPGVGQNFQDHVGIVTNITFAGLLEIHPNAFDITNNATFREWAQESWETDRSGNYCPHPKPTKLSRGTNRTPSPHFRPLFTRHRKRSRLAAPNGLRPLPFEELANELETQNHASYLPADTDATVVAGYAAQMQGLAAAMRSKDTVFARFKVNGTLGPTNPILNQPFSRGSVNIDPADPFGLPPVVDYRTLSNPVEIQVLVEMVKWVRRYSFETSLKDLGPVDSAPGPDVVSDEEIAEYLALGGGVYPSDYHPAGTTAMMPLELGGVVDQSLRVYGVKNLRVIDTGIMPNLPGANTCQPTYGMAEKAADIIKSGV</sequence>
<dbReference type="InterPro" id="IPR000172">
    <property type="entry name" value="GMC_OxRdtase_N"/>
</dbReference>
<feature type="signal peptide" evidence="3">
    <location>
        <begin position="1"/>
        <end position="19"/>
    </location>
</feature>
<evidence type="ECO:0000256" key="1">
    <source>
        <dbReference type="ARBA" id="ARBA00010790"/>
    </source>
</evidence>
<dbReference type="InterPro" id="IPR007867">
    <property type="entry name" value="GMC_OxRtase_C"/>
</dbReference>
<name>A0ABR1URR3_9PEZI</name>
<dbReference type="Gene3D" id="3.30.560.10">
    <property type="entry name" value="Glucose Oxidase, domain 3"/>
    <property type="match status" value="1"/>
</dbReference>
<feature type="chain" id="PRO_5045562791" evidence="3">
    <location>
        <begin position="20"/>
        <end position="650"/>
    </location>
</feature>
<accession>A0ABR1URR3</accession>
<dbReference type="PROSITE" id="PS00624">
    <property type="entry name" value="GMC_OXRED_2"/>
    <property type="match status" value="1"/>
</dbReference>
<evidence type="ECO:0000256" key="2">
    <source>
        <dbReference type="SAM" id="MobiDB-lite"/>
    </source>
</evidence>
<dbReference type="EMBL" id="JAQQWM010000006">
    <property type="protein sequence ID" value="KAK8060740.1"/>
    <property type="molecule type" value="Genomic_DNA"/>
</dbReference>
<gene>
    <name evidence="5" type="ORF">PG996_010670</name>
</gene>
<dbReference type="PANTHER" id="PTHR11552:SF115">
    <property type="entry name" value="DEHYDROGENASE XPTC-RELATED"/>
    <property type="match status" value="1"/>
</dbReference>
<keyword evidence="3" id="KW-0732">Signal</keyword>
<dbReference type="PIRSF" id="PIRSF000137">
    <property type="entry name" value="Alcohol_oxidase"/>
    <property type="match status" value="1"/>
</dbReference>
<protein>
    <submittedName>
        <fullName evidence="5">GMC oxidoreductase</fullName>
    </submittedName>
</protein>
<dbReference type="Pfam" id="PF05199">
    <property type="entry name" value="GMC_oxred_C"/>
    <property type="match status" value="1"/>
</dbReference>
<feature type="domain" description="Glucose-methanol-choline oxidoreductase N-terminal" evidence="4">
    <location>
        <begin position="307"/>
        <end position="321"/>
    </location>
</feature>
<evidence type="ECO:0000313" key="6">
    <source>
        <dbReference type="Proteomes" id="UP001446871"/>
    </source>
</evidence>
<dbReference type="InterPro" id="IPR036188">
    <property type="entry name" value="FAD/NAD-bd_sf"/>
</dbReference>
<organism evidence="5 6">
    <name type="scientific">Apiospora saccharicola</name>
    <dbReference type="NCBI Taxonomy" id="335842"/>
    <lineage>
        <taxon>Eukaryota</taxon>
        <taxon>Fungi</taxon>
        <taxon>Dikarya</taxon>
        <taxon>Ascomycota</taxon>
        <taxon>Pezizomycotina</taxon>
        <taxon>Sordariomycetes</taxon>
        <taxon>Xylariomycetidae</taxon>
        <taxon>Amphisphaeriales</taxon>
        <taxon>Apiosporaceae</taxon>
        <taxon>Apiospora</taxon>
    </lineage>
</organism>
<feature type="region of interest" description="Disordered" evidence="2">
    <location>
        <begin position="386"/>
        <end position="414"/>
    </location>
</feature>
<dbReference type="Pfam" id="PF00732">
    <property type="entry name" value="GMC_oxred_N"/>
    <property type="match status" value="1"/>
</dbReference>
<evidence type="ECO:0000259" key="4">
    <source>
        <dbReference type="PROSITE" id="PS00624"/>
    </source>
</evidence>
<dbReference type="SUPFAM" id="SSF51905">
    <property type="entry name" value="FAD/NAD(P)-binding domain"/>
    <property type="match status" value="1"/>
</dbReference>
<dbReference type="SUPFAM" id="SSF54373">
    <property type="entry name" value="FAD-linked reductases, C-terminal domain"/>
    <property type="match status" value="1"/>
</dbReference>
<dbReference type="Proteomes" id="UP001446871">
    <property type="component" value="Unassembled WGS sequence"/>
</dbReference>